<keyword evidence="6" id="KW-0614">Plasmid</keyword>
<dbReference type="EMBL" id="CP010649">
    <property type="protein sequence ID" value="ATG38083.1"/>
    <property type="molecule type" value="Genomic_DNA"/>
</dbReference>
<name>A0ABM6PJ68_9RHOB</name>
<reference evidence="6 7" key="4">
    <citation type="journal article" date="2018" name="Environ. Microbiol. Rep.">
        <title>Phylogenetic distribution of roseobacticides in the Roseobacter group and their effect on microalgae.</title>
        <authorList>
            <person name="Sonnenschein E.C."/>
            <person name="Phippen C.B."/>
            <person name="Bentzon-Tilia M."/>
            <person name="Rasmussen S.A."/>
            <person name="Nielsen K.F."/>
            <person name="Gram L."/>
        </authorList>
    </citation>
    <scope>NUCLEOTIDE SEQUENCE [LARGE SCALE GENOMIC DNA]</scope>
    <source>
        <strain evidence="6 7">P36</strain>
    </source>
</reference>
<dbReference type="Proteomes" id="UP000218891">
    <property type="component" value="Plasmid pP36_f"/>
</dbReference>
<evidence type="ECO:0000256" key="2">
    <source>
        <dbReference type="ARBA" id="ARBA00022692"/>
    </source>
</evidence>
<reference evidence="6 7" key="3">
    <citation type="journal article" date="2017" name="Int. J. Syst. Evol. Microbiol.">
        <title>Adaptation of Surface-Associated Bacteria to the Open Ocean: A Genomically Distinct Subpopulation of Phaeobacter gallaeciensis Colonizes Pacific Mesozooplankton.</title>
        <authorList>
            <person name="Freese H.M."/>
            <person name="Methner A."/>
            <person name="Overmann J."/>
        </authorList>
    </citation>
    <scope>NUCLEOTIDE SEQUENCE [LARGE SCALE GENOMIC DNA]</scope>
    <source>
        <strain evidence="7">P36</strain>
        <plasmid evidence="6">pP36_f</plasmid>
    </source>
</reference>
<proteinExistence type="predicted"/>
<keyword evidence="7" id="KW-1185">Reference proteome</keyword>
<keyword evidence="3 5" id="KW-1133">Transmembrane helix</keyword>
<protein>
    <submittedName>
        <fullName evidence="6">Type IV secretory pathway, VirB4 component</fullName>
    </submittedName>
</protein>
<evidence type="ECO:0000256" key="5">
    <source>
        <dbReference type="SAM" id="Phobius"/>
    </source>
</evidence>
<sequence length="92" mass="10454">MAERSPLFLGLTRPPKYLGLPVGYLAVLSMGVVLPFIWTKSLWFFLVGALAYPIMWFVADKEPKFFEVLRVSYGKVRGTKNRDHWGGDSFGL</sequence>
<accession>A0ABM6PJ68</accession>
<evidence type="ECO:0000313" key="7">
    <source>
        <dbReference type="Proteomes" id="UP000218891"/>
    </source>
</evidence>
<gene>
    <name evidence="6" type="ORF">PhaeoP36_04008</name>
</gene>
<evidence type="ECO:0000256" key="1">
    <source>
        <dbReference type="ARBA" id="ARBA00004370"/>
    </source>
</evidence>
<reference evidence="6 7" key="1">
    <citation type="journal article" date="2017" name="Front. Microbiol.">
        <title>Phaeobacter piscinae sp. nov., a species of the Roseobacter group and potential aquaculture probiont.</title>
        <authorList>
            <person name="Sonnenschein E.C."/>
            <person name="Phippen C.B.W."/>
            <person name="Nielsen K.F."/>
            <person name="Mateiu R.V."/>
            <person name="Melchiorsen J."/>
            <person name="Gram L."/>
            <person name="Overmann J."/>
            <person name="Freese H.M."/>
        </authorList>
    </citation>
    <scope>NUCLEOTIDE SEQUENCE [LARGE SCALE GENOMIC DNA]</scope>
    <source>
        <strain evidence="6 7">P36</strain>
    </source>
</reference>
<organism evidence="6 7">
    <name type="scientific">Phaeobacter piscinae</name>
    <dbReference type="NCBI Taxonomy" id="1580596"/>
    <lineage>
        <taxon>Bacteria</taxon>
        <taxon>Pseudomonadati</taxon>
        <taxon>Pseudomonadota</taxon>
        <taxon>Alphaproteobacteria</taxon>
        <taxon>Rhodobacterales</taxon>
        <taxon>Roseobacteraceae</taxon>
        <taxon>Phaeobacter</taxon>
    </lineage>
</organism>
<feature type="transmembrane region" description="Helical" evidence="5">
    <location>
        <begin position="42"/>
        <end position="59"/>
    </location>
</feature>
<dbReference type="RefSeq" id="WP_096870180.1">
    <property type="nucleotide sequence ID" value="NZ_CP010649.1"/>
</dbReference>
<feature type="transmembrane region" description="Helical" evidence="5">
    <location>
        <begin position="17"/>
        <end position="36"/>
    </location>
</feature>
<keyword evidence="4 5" id="KW-0472">Membrane</keyword>
<dbReference type="Pfam" id="PF05101">
    <property type="entry name" value="VirB3"/>
    <property type="match status" value="1"/>
</dbReference>
<geneLocation type="plasmid" evidence="6 7">
    <name>pP36_f</name>
</geneLocation>
<evidence type="ECO:0000313" key="6">
    <source>
        <dbReference type="EMBL" id="ATG38083.1"/>
    </source>
</evidence>
<comment type="subcellular location">
    <subcellularLocation>
        <location evidence="1">Membrane</location>
    </subcellularLocation>
</comment>
<evidence type="ECO:0000256" key="4">
    <source>
        <dbReference type="ARBA" id="ARBA00023136"/>
    </source>
</evidence>
<evidence type="ECO:0000256" key="3">
    <source>
        <dbReference type="ARBA" id="ARBA00022989"/>
    </source>
</evidence>
<keyword evidence="2 5" id="KW-0812">Transmembrane</keyword>
<reference evidence="6 7" key="2">
    <citation type="journal article" date="2017" name="Genome Biol. Evol.">
        <title>Trajectories and Drivers of Genome Evolution in Surface-Associated Marine Phaeobacter.</title>
        <authorList>
            <person name="Freese H.M."/>
            <person name="Sikorski J."/>
            <person name="Bunk B."/>
            <person name="Scheuner C."/>
            <person name="Meier-Kolthoff J.P."/>
            <person name="Sproer C."/>
            <person name="Gram L."/>
            <person name="Overmann J."/>
        </authorList>
    </citation>
    <scope>NUCLEOTIDE SEQUENCE [LARGE SCALE GENOMIC DNA]</scope>
    <source>
        <strain evidence="6 7">P36</strain>
    </source>
</reference>
<dbReference type="InterPro" id="IPR007792">
    <property type="entry name" value="T4SS_VirB3/TrbD/AvhB"/>
</dbReference>